<dbReference type="InterPro" id="IPR036388">
    <property type="entry name" value="WH-like_DNA-bd_sf"/>
</dbReference>
<dbReference type="RefSeq" id="WP_070372869.1">
    <property type="nucleotide sequence ID" value="NZ_JAIPPU010000033.1"/>
</dbReference>
<comment type="caution">
    <text evidence="2">The sequence shown here is derived from an EMBL/GenBank/DDBJ whole genome shotgun (WGS) entry which is preliminary data.</text>
</comment>
<dbReference type="PROSITE" id="PS50995">
    <property type="entry name" value="HTH_MARR_2"/>
    <property type="match status" value="1"/>
</dbReference>
<dbReference type="InterPro" id="IPR000835">
    <property type="entry name" value="HTH_MarR-typ"/>
</dbReference>
<dbReference type="GO" id="GO:0006950">
    <property type="term" value="P:response to stress"/>
    <property type="evidence" value="ECO:0007669"/>
    <property type="project" value="TreeGrafter"/>
</dbReference>
<dbReference type="InterPro" id="IPR039422">
    <property type="entry name" value="MarR/SlyA-like"/>
</dbReference>
<dbReference type="Gene3D" id="3.90.25.10">
    <property type="entry name" value="UDP-galactose 4-epimerase, domain 1"/>
    <property type="match status" value="1"/>
</dbReference>
<evidence type="ECO:0000313" key="3">
    <source>
        <dbReference type="Proteomes" id="UP000176244"/>
    </source>
</evidence>
<protein>
    <recommendedName>
        <fullName evidence="1">HTH marR-type domain-containing protein</fullName>
    </recommendedName>
</protein>
<evidence type="ECO:0000313" key="2">
    <source>
        <dbReference type="EMBL" id="OFV68891.1"/>
    </source>
</evidence>
<evidence type="ECO:0000259" key="1">
    <source>
        <dbReference type="PROSITE" id="PS50995"/>
    </source>
</evidence>
<dbReference type="SMART" id="SM00347">
    <property type="entry name" value="HTH_MARR"/>
    <property type="match status" value="1"/>
</dbReference>
<dbReference type="STRING" id="52694.ACWI_36420"/>
<dbReference type="InterPro" id="IPR022687">
    <property type="entry name" value="HTH_DTXR"/>
</dbReference>
<proteinExistence type="predicted"/>
<dbReference type="GO" id="GO:0003700">
    <property type="term" value="F:DNA-binding transcription factor activity"/>
    <property type="evidence" value="ECO:0007669"/>
    <property type="project" value="InterPro"/>
</dbReference>
<gene>
    <name evidence="2" type="ORF">ACWI_36420</name>
</gene>
<reference evidence="2 3" key="1">
    <citation type="submission" date="2015-09" db="EMBL/GenBank/DDBJ databases">
        <title>Genome sequence of Acetobacterium wieringae DSM 1911.</title>
        <authorList>
            <person name="Poehlein A."/>
            <person name="Bengelsdorf F.R."/>
            <person name="Schiel-Bengelsdorf B."/>
            <person name="Duerre P."/>
            <person name="Daniel R."/>
        </authorList>
    </citation>
    <scope>NUCLEOTIDE SEQUENCE [LARGE SCALE GENOMIC DNA]</scope>
    <source>
        <strain evidence="2 3">DSM 1911</strain>
    </source>
</reference>
<dbReference type="Gene3D" id="1.10.10.10">
    <property type="entry name" value="Winged helix-like DNA-binding domain superfamily/Winged helix DNA-binding domain"/>
    <property type="match status" value="1"/>
</dbReference>
<accession>A0A1F2PDX0</accession>
<sequence length="238" mass="27037">MNVDLINSADVIGMFCRLHMNSKRDFSIRPSEMGVLIYAQKQSCAVTPLMISQFFNISKPSVSLMVKSLTKQGFLIKESSITDKRSYTLVITEKGENLVESSFIEYFKAVKLLKEKMGVDKFGQLVDLMKIANCILEEENTGSEALDYFQVADVLSKLNNRKITYVKPGLLKYRNYYIKNRGLDKGYVNVTVMLYIMTRLGTAKTITNEFFKLTGKNPRTFEDFAKANIGAFMKGNDN</sequence>
<feature type="domain" description="HTH marR-type" evidence="1">
    <location>
        <begin position="1"/>
        <end position="137"/>
    </location>
</feature>
<dbReference type="SUPFAM" id="SSF46785">
    <property type="entry name" value="Winged helix' DNA-binding domain"/>
    <property type="match status" value="1"/>
</dbReference>
<dbReference type="Proteomes" id="UP000176244">
    <property type="component" value="Unassembled WGS sequence"/>
</dbReference>
<name>A0A1F2PDX0_9FIRM</name>
<dbReference type="AlphaFoldDB" id="A0A1F2PDX0"/>
<dbReference type="PANTHER" id="PTHR33164">
    <property type="entry name" value="TRANSCRIPTIONAL REGULATOR, MARR FAMILY"/>
    <property type="match status" value="1"/>
</dbReference>
<dbReference type="Pfam" id="PF01325">
    <property type="entry name" value="Fe_dep_repress"/>
    <property type="match status" value="1"/>
</dbReference>
<dbReference type="EMBL" id="LKEU01000054">
    <property type="protein sequence ID" value="OFV68891.1"/>
    <property type="molecule type" value="Genomic_DNA"/>
</dbReference>
<dbReference type="InterPro" id="IPR036390">
    <property type="entry name" value="WH_DNA-bd_sf"/>
</dbReference>
<dbReference type="PANTHER" id="PTHR33164:SF43">
    <property type="entry name" value="HTH-TYPE TRANSCRIPTIONAL REPRESSOR YETL"/>
    <property type="match status" value="1"/>
</dbReference>
<organism evidence="2 3">
    <name type="scientific">Acetobacterium wieringae</name>
    <dbReference type="NCBI Taxonomy" id="52694"/>
    <lineage>
        <taxon>Bacteria</taxon>
        <taxon>Bacillati</taxon>
        <taxon>Bacillota</taxon>
        <taxon>Clostridia</taxon>
        <taxon>Eubacteriales</taxon>
        <taxon>Eubacteriaceae</taxon>
        <taxon>Acetobacterium</taxon>
    </lineage>
</organism>